<comment type="function">
    <text evidence="6">An essential GTPase that binds both GDP and GTP, with rapid nucleotide exchange. Plays a role in 16S rRNA processing and 30S ribosomal subunit biogenesis and possibly also in cell cycle regulation and energy metabolism.</text>
</comment>
<evidence type="ECO:0000313" key="11">
    <source>
        <dbReference type="EMBL" id="WPL17231.1"/>
    </source>
</evidence>
<evidence type="ECO:0000256" key="3">
    <source>
        <dbReference type="ARBA" id="ARBA00022741"/>
    </source>
</evidence>
<evidence type="ECO:0000256" key="2">
    <source>
        <dbReference type="ARBA" id="ARBA00020484"/>
    </source>
</evidence>
<dbReference type="PANTHER" id="PTHR42698:SF1">
    <property type="entry name" value="GTPASE ERA, MITOCHONDRIAL"/>
    <property type="match status" value="1"/>
</dbReference>
<reference evidence="11 12" key="1">
    <citation type="journal article" date="2023" name="Microorganisms">
        <title>Thiorhodovibrio frisius and Trv. litoralis spp. nov., Two Novel Members from a Clade of Fastidious Purple Sulfur Bacteria That Exhibit Unique Red-Shifted Light-Harvesting Capabilities.</title>
        <authorList>
            <person name="Methner A."/>
            <person name="Kuzyk S.B."/>
            <person name="Petersen J."/>
            <person name="Bauer S."/>
            <person name="Brinkmann H."/>
            <person name="Sichau K."/>
            <person name="Wanner G."/>
            <person name="Wolf J."/>
            <person name="Neumann-Schaal M."/>
            <person name="Henke P."/>
            <person name="Tank M."/>
            <person name="Sproer C."/>
            <person name="Bunk B."/>
            <person name="Overmann J."/>
        </authorList>
    </citation>
    <scope>NUCLEOTIDE SEQUENCE [LARGE SCALE GENOMIC DNA]</scope>
    <source>
        <strain evidence="11 12">DSM 6702</strain>
    </source>
</reference>
<keyword evidence="4 6" id="KW-0694">RNA-binding</keyword>
<dbReference type="NCBIfam" id="NF000908">
    <property type="entry name" value="PRK00089.1"/>
    <property type="match status" value="1"/>
</dbReference>
<feature type="region of interest" description="G2" evidence="7">
    <location>
        <begin position="41"/>
        <end position="45"/>
    </location>
</feature>
<evidence type="ECO:0000313" key="12">
    <source>
        <dbReference type="Proteomes" id="UP001432180"/>
    </source>
</evidence>
<dbReference type="InterPro" id="IPR005662">
    <property type="entry name" value="GTPase_Era-like"/>
</dbReference>
<sequence length="301" mass="33572">MTEHTNRCGAIALVGRPNVGKSSLLNRLLGQKLSITSHKAQTTRDAIVGIKTRDGGQLVFVDTPGIHDRSDHALNRKLNRAARAAITDVDLAVLVVEAVKFGPEDALALRALADAHAPVIAVINKIDLLDHKEKLLPFLHGLAERHSFQCLVPVSARTADGLDRLEQELLARLPVGDNWFPEDQLTDCSSRFLAAELIREQLVRRYGDELPYQTTVTIERFQEEPSRYRINALIWVERDSQKAILIGHRGEALKATATAARAAMQRLFDTPVHLELWIKVRKGWTRDETALRDLTSADARL</sequence>
<dbReference type="PROSITE" id="PS51713">
    <property type="entry name" value="G_ERA"/>
    <property type="match status" value="1"/>
</dbReference>
<feature type="region of interest" description="G3" evidence="7">
    <location>
        <begin position="62"/>
        <end position="65"/>
    </location>
</feature>
<comment type="subcellular location">
    <subcellularLocation>
        <location evidence="6">Cytoplasm</location>
    </subcellularLocation>
    <subcellularLocation>
        <location evidence="6">Cell membrane</location>
        <topology evidence="6">Peripheral membrane protein</topology>
    </subcellularLocation>
</comment>
<dbReference type="NCBIfam" id="TIGR00231">
    <property type="entry name" value="small_GTP"/>
    <property type="match status" value="1"/>
</dbReference>
<gene>
    <name evidence="11" type="primary">era_1</name>
    <name evidence="6" type="synonym">era</name>
    <name evidence="11" type="ORF">Thiowin_02227</name>
</gene>
<dbReference type="PROSITE" id="PS50823">
    <property type="entry name" value="KH_TYPE_2"/>
    <property type="match status" value="1"/>
</dbReference>
<dbReference type="Pfam" id="PF07650">
    <property type="entry name" value="KH_2"/>
    <property type="match status" value="1"/>
</dbReference>
<keyword evidence="6" id="KW-0699">rRNA-binding</keyword>
<dbReference type="InterPro" id="IPR027417">
    <property type="entry name" value="P-loop_NTPase"/>
</dbReference>
<dbReference type="SUPFAM" id="SSF54814">
    <property type="entry name" value="Prokaryotic type KH domain (KH-domain type II)"/>
    <property type="match status" value="1"/>
</dbReference>
<keyword evidence="3 6" id="KW-0547">Nucleotide-binding</keyword>
<dbReference type="InterPro" id="IPR005225">
    <property type="entry name" value="Small_GTP-bd"/>
</dbReference>
<keyword evidence="6" id="KW-1003">Cell membrane</keyword>
<feature type="binding site" evidence="6">
    <location>
        <begin position="124"/>
        <end position="127"/>
    </location>
    <ligand>
        <name>GTP</name>
        <dbReference type="ChEBI" id="CHEBI:37565"/>
    </ligand>
</feature>
<dbReference type="PRINTS" id="PR00326">
    <property type="entry name" value="GTP1OBG"/>
</dbReference>
<evidence type="ECO:0000256" key="5">
    <source>
        <dbReference type="ARBA" id="ARBA00023134"/>
    </source>
</evidence>
<dbReference type="PANTHER" id="PTHR42698">
    <property type="entry name" value="GTPASE ERA"/>
    <property type="match status" value="1"/>
</dbReference>
<dbReference type="NCBIfam" id="TIGR00436">
    <property type="entry name" value="era"/>
    <property type="match status" value="1"/>
</dbReference>
<dbReference type="Gene3D" id="3.40.50.300">
    <property type="entry name" value="P-loop containing nucleotide triphosphate hydrolases"/>
    <property type="match status" value="1"/>
</dbReference>
<feature type="domain" description="Era-type G" evidence="10">
    <location>
        <begin position="7"/>
        <end position="175"/>
    </location>
</feature>
<evidence type="ECO:0000256" key="4">
    <source>
        <dbReference type="ARBA" id="ARBA00022884"/>
    </source>
</evidence>
<evidence type="ECO:0000259" key="10">
    <source>
        <dbReference type="PROSITE" id="PS51713"/>
    </source>
</evidence>
<name>A0ABZ0SB06_9GAMM</name>
<dbReference type="CDD" id="cd22534">
    <property type="entry name" value="KH-II_Era"/>
    <property type="match status" value="1"/>
</dbReference>
<feature type="binding site" evidence="6">
    <location>
        <begin position="15"/>
        <end position="22"/>
    </location>
    <ligand>
        <name>GTP</name>
        <dbReference type="ChEBI" id="CHEBI:37565"/>
    </ligand>
</feature>
<accession>A0ABZ0SB06</accession>
<dbReference type="Pfam" id="PF01926">
    <property type="entry name" value="MMR_HSR1"/>
    <property type="match status" value="1"/>
</dbReference>
<dbReference type="InterPro" id="IPR009019">
    <property type="entry name" value="KH_sf_prok-type"/>
</dbReference>
<evidence type="ECO:0000256" key="8">
    <source>
        <dbReference type="RuleBase" id="RU003761"/>
    </source>
</evidence>
<keyword evidence="5 6" id="KW-0342">GTP-binding</keyword>
<dbReference type="InterPro" id="IPR006073">
    <property type="entry name" value="GTP-bd"/>
</dbReference>
<evidence type="ECO:0000256" key="7">
    <source>
        <dbReference type="PROSITE-ProRule" id="PRU01050"/>
    </source>
</evidence>
<dbReference type="EMBL" id="CP121472">
    <property type="protein sequence ID" value="WPL17231.1"/>
    <property type="molecule type" value="Genomic_DNA"/>
</dbReference>
<organism evidence="11 12">
    <name type="scientific">Thiorhodovibrio winogradskyi</name>
    <dbReference type="NCBI Taxonomy" id="77007"/>
    <lineage>
        <taxon>Bacteria</taxon>
        <taxon>Pseudomonadati</taxon>
        <taxon>Pseudomonadota</taxon>
        <taxon>Gammaproteobacteria</taxon>
        <taxon>Chromatiales</taxon>
        <taxon>Chromatiaceae</taxon>
        <taxon>Thiorhodovibrio</taxon>
    </lineage>
</organism>
<dbReference type="RefSeq" id="WP_328987750.1">
    <property type="nucleotide sequence ID" value="NZ_CP121472.1"/>
</dbReference>
<feature type="region of interest" description="G4" evidence="7">
    <location>
        <begin position="124"/>
        <end position="127"/>
    </location>
</feature>
<comment type="similarity">
    <text evidence="1 6 7 8">Belongs to the TRAFAC class TrmE-Era-EngA-EngB-Septin-like GTPase superfamily. Era GTPase family.</text>
</comment>
<feature type="binding site" evidence="6">
    <location>
        <begin position="62"/>
        <end position="66"/>
    </location>
    <ligand>
        <name>GTP</name>
        <dbReference type="ChEBI" id="CHEBI:37565"/>
    </ligand>
</feature>
<keyword evidence="6" id="KW-0472">Membrane</keyword>
<dbReference type="InterPro" id="IPR030388">
    <property type="entry name" value="G_ERA_dom"/>
</dbReference>
<dbReference type="CDD" id="cd04163">
    <property type="entry name" value="Era"/>
    <property type="match status" value="1"/>
</dbReference>
<dbReference type="HAMAP" id="MF_00367">
    <property type="entry name" value="GTPase_Era"/>
    <property type="match status" value="1"/>
</dbReference>
<dbReference type="InterPro" id="IPR015946">
    <property type="entry name" value="KH_dom-like_a/b"/>
</dbReference>
<proteinExistence type="inferred from homology"/>
<dbReference type="SUPFAM" id="SSF52540">
    <property type="entry name" value="P-loop containing nucleoside triphosphate hydrolases"/>
    <property type="match status" value="1"/>
</dbReference>
<evidence type="ECO:0000256" key="6">
    <source>
        <dbReference type="HAMAP-Rule" id="MF_00367"/>
    </source>
</evidence>
<dbReference type="Gene3D" id="3.30.300.20">
    <property type="match status" value="1"/>
</dbReference>
<feature type="domain" description="KH type-2" evidence="9">
    <location>
        <begin position="198"/>
        <end position="282"/>
    </location>
</feature>
<evidence type="ECO:0000256" key="1">
    <source>
        <dbReference type="ARBA" id="ARBA00007921"/>
    </source>
</evidence>
<keyword evidence="12" id="KW-1185">Reference proteome</keyword>
<dbReference type="Proteomes" id="UP001432180">
    <property type="component" value="Chromosome"/>
</dbReference>
<dbReference type="InterPro" id="IPR004044">
    <property type="entry name" value="KH_dom_type_2"/>
</dbReference>
<feature type="region of interest" description="G1" evidence="7">
    <location>
        <begin position="15"/>
        <end position="22"/>
    </location>
</feature>
<comment type="subunit">
    <text evidence="6">Monomer.</text>
</comment>
<keyword evidence="6" id="KW-0690">Ribosome biogenesis</keyword>
<protein>
    <recommendedName>
        <fullName evidence="2 6">GTPase Era</fullName>
    </recommendedName>
</protein>
<keyword evidence="6" id="KW-0963">Cytoplasm</keyword>
<evidence type="ECO:0000259" key="9">
    <source>
        <dbReference type="PROSITE" id="PS50823"/>
    </source>
</evidence>
<feature type="region of interest" description="G5" evidence="7">
    <location>
        <begin position="154"/>
        <end position="156"/>
    </location>
</feature>